<proteinExistence type="predicted"/>
<accession>A0ABU2K9Z5</accession>
<dbReference type="Pfam" id="PF12679">
    <property type="entry name" value="ABC2_membrane_2"/>
    <property type="match status" value="1"/>
</dbReference>
<comment type="caution">
    <text evidence="2">The sequence shown here is derived from an EMBL/GenBank/DDBJ whole genome shotgun (WGS) entry which is preliminary data.</text>
</comment>
<evidence type="ECO:0000256" key="1">
    <source>
        <dbReference type="SAM" id="Phobius"/>
    </source>
</evidence>
<dbReference type="EMBL" id="JAVREI010000009">
    <property type="protein sequence ID" value="MDT0277006.1"/>
    <property type="molecule type" value="Genomic_DNA"/>
</dbReference>
<dbReference type="RefSeq" id="WP_311345820.1">
    <property type="nucleotide sequence ID" value="NZ_JAVREI010000009.1"/>
</dbReference>
<keyword evidence="1" id="KW-1133">Transmembrane helix</keyword>
<feature type="transmembrane region" description="Helical" evidence="1">
    <location>
        <begin position="222"/>
        <end position="245"/>
    </location>
</feature>
<reference evidence="3" key="1">
    <citation type="submission" date="2023-07" db="EMBL/GenBank/DDBJ databases">
        <title>30 novel species of actinomycetes from the DSMZ collection.</title>
        <authorList>
            <person name="Nouioui I."/>
        </authorList>
    </citation>
    <scope>NUCLEOTIDE SEQUENCE [LARGE SCALE GENOMIC DNA]</scope>
    <source>
        <strain evidence="3">DSM 46792</strain>
    </source>
</reference>
<dbReference type="Proteomes" id="UP001183222">
    <property type="component" value="Unassembled WGS sequence"/>
</dbReference>
<keyword evidence="1" id="KW-0472">Membrane</keyword>
<feature type="transmembrane region" description="Helical" evidence="1">
    <location>
        <begin position="41"/>
        <end position="61"/>
    </location>
</feature>
<organism evidence="2 3">
    <name type="scientific">Blastococcus goldschmidtiae</name>
    <dbReference type="NCBI Taxonomy" id="3075546"/>
    <lineage>
        <taxon>Bacteria</taxon>
        <taxon>Bacillati</taxon>
        <taxon>Actinomycetota</taxon>
        <taxon>Actinomycetes</taxon>
        <taxon>Geodermatophilales</taxon>
        <taxon>Geodermatophilaceae</taxon>
        <taxon>Blastococcus</taxon>
    </lineage>
</organism>
<evidence type="ECO:0000313" key="3">
    <source>
        <dbReference type="Proteomes" id="UP001183222"/>
    </source>
</evidence>
<name>A0ABU2K9Z5_9ACTN</name>
<evidence type="ECO:0000313" key="2">
    <source>
        <dbReference type="EMBL" id="MDT0277006.1"/>
    </source>
</evidence>
<gene>
    <name evidence="2" type="ORF">RM425_13945</name>
</gene>
<feature type="transmembrane region" description="Helical" evidence="1">
    <location>
        <begin position="323"/>
        <end position="343"/>
    </location>
</feature>
<feature type="transmembrane region" description="Helical" evidence="1">
    <location>
        <begin position="257"/>
        <end position="275"/>
    </location>
</feature>
<feature type="transmembrane region" description="Helical" evidence="1">
    <location>
        <begin position="136"/>
        <end position="158"/>
    </location>
</feature>
<feature type="transmembrane region" description="Helical" evidence="1">
    <location>
        <begin position="179"/>
        <end position="202"/>
    </location>
</feature>
<sequence>MSAVMEDPGARVAEPSAHRASFASLLRSEAHRFRSRRFIQLLMLLAVVGWVVATVIGLLNYGTPDDGDLADAQARLDQIVAEQQIYHEQCLEDSNIPEGTSPEEWCGPAPTADNFGGPEQFLDKAPFDFGEAGPDGALGVAALAAALAIAMGATWIGAEWSSRTIVALLFWVPRRLQVMAAKLTVLIGAAALFGVLTQAAWLATAGIWEATVGSPDPLPEEFWSTLLQTQARAVLLVVLAAVLAFGLTNVVRNTGAALGIAFVYTAIVENILRALRPHWEPWLLTRNALALVQDGGYTIVYWNDGPIGPDGQPPEYYLGPLQAGVYLGAVALVLAAVGALLFAKRDLH</sequence>
<protein>
    <submittedName>
        <fullName evidence="2">ABC transporter permease subunit</fullName>
    </submittedName>
</protein>
<keyword evidence="1" id="KW-0812">Transmembrane</keyword>
<keyword evidence="3" id="KW-1185">Reference proteome</keyword>